<feature type="domain" description="Solute-binding protein family 3/N-terminal" evidence="1">
    <location>
        <begin position="15"/>
        <end position="193"/>
    </location>
</feature>
<dbReference type="Pfam" id="PF00497">
    <property type="entry name" value="SBP_bac_3"/>
    <property type="match status" value="1"/>
</dbReference>
<evidence type="ECO:0000313" key="2">
    <source>
        <dbReference type="EMBL" id="NDV92049.1"/>
    </source>
</evidence>
<proteinExistence type="predicted"/>
<name>A0A7X5LMH7_9ALTE</name>
<dbReference type="EMBL" id="JAAAWN010000017">
    <property type="protein sequence ID" value="NDV92049.1"/>
    <property type="molecule type" value="Genomic_DNA"/>
</dbReference>
<gene>
    <name evidence="2" type="ORF">GTH32_12790</name>
</gene>
<reference evidence="2 3" key="1">
    <citation type="submission" date="2020-01" db="EMBL/GenBank/DDBJ databases">
        <authorList>
            <person name="Chen J."/>
            <person name="Zhu S."/>
            <person name="Yang J."/>
        </authorList>
    </citation>
    <scope>NUCLEOTIDE SEQUENCE [LARGE SCALE GENOMIC DNA]</scope>
    <source>
        <strain evidence="2 3">345S023</strain>
    </source>
</reference>
<sequence length="226" mass="25752">MRRGSISPLIIRDLKNYRCYGSTIDHSTAILEELGYQVHVECMPAARLFTLVEAGKVDVTINISTTGALENKVTIIYPPYTYLSIVLANHAEKSDGETVAAITGYDYTGLRQELVKQGYTFIDVPSSLDAINLFLHNRTSSLISYLRPYEYYLDNRVPDKSVKTHHIKRDIPTYFAISRTSKWHDELIKRFKDYSESQQISLFIEKFKQTTSKQLAPAQKNATSTN</sequence>
<evidence type="ECO:0000259" key="1">
    <source>
        <dbReference type="Pfam" id="PF00497"/>
    </source>
</evidence>
<protein>
    <submittedName>
        <fullName evidence="2">Transporter substrate-binding domain-containing protein</fullName>
    </submittedName>
</protein>
<dbReference type="InterPro" id="IPR001638">
    <property type="entry name" value="Solute-binding_3/MltF_N"/>
</dbReference>
<accession>A0A7X5LMH7</accession>
<dbReference type="AlphaFoldDB" id="A0A7X5LMH7"/>
<dbReference type="SUPFAM" id="SSF53850">
    <property type="entry name" value="Periplasmic binding protein-like II"/>
    <property type="match status" value="1"/>
</dbReference>
<keyword evidence="3" id="KW-1185">Reference proteome</keyword>
<dbReference type="Proteomes" id="UP000470213">
    <property type="component" value="Unassembled WGS sequence"/>
</dbReference>
<comment type="caution">
    <text evidence="2">The sequence shown here is derived from an EMBL/GenBank/DDBJ whole genome shotgun (WGS) entry which is preliminary data.</text>
</comment>
<organism evidence="2 3">
    <name type="scientific">Alteromonas profundi</name>
    <dbReference type="NCBI Taxonomy" id="2696062"/>
    <lineage>
        <taxon>Bacteria</taxon>
        <taxon>Pseudomonadati</taxon>
        <taxon>Pseudomonadota</taxon>
        <taxon>Gammaproteobacteria</taxon>
        <taxon>Alteromonadales</taxon>
        <taxon>Alteromonadaceae</taxon>
        <taxon>Alteromonas/Salinimonas group</taxon>
        <taxon>Alteromonas</taxon>
    </lineage>
</organism>
<dbReference type="Gene3D" id="3.40.190.10">
    <property type="entry name" value="Periplasmic binding protein-like II"/>
    <property type="match status" value="1"/>
</dbReference>
<evidence type="ECO:0000313" key="3">
    <source>
        <dbReference type="Proteomes" id="UP000470213"/>
    </source>
</evidence>